<dbReference type="PANTHER" id="PTHR38795">
    <property type="entry name" value="DUF6604 DOMAIN-CONTAINING PROTEIN"/>
    <property type="match status" value="1"/>
</dbReference>
<sequence length="993" mass="111253">MSCFPTGKYARYKRATAYFLNWLVRARGPRRDGKQFQLETFSHVVKEIAANPSTLTPKLRQGLPKALAACQYAIVLREHVASFFPEHDEGQAGHQYFMQLLRSWHGILKTVEVGQTQAAVQSESADFENYYEVLDVDDDFLPDEDSYEAKVERPQTAIMNKNRLFEEAFGDEMKMEVACFCTELDELMQGVCKVYGQVKREERTLVEVTVVAKLAMDSASALTAQLQLKYSALRTSEDLYNVVRNIDPDKFRQRMAAIHTKYLTDLQESLLNGDGAIPYVPGMFLMDFLGVGTTLASFLTALPIDSTKSIKFPTGCFGEAYGEDRTPHYVLLPDPSKSNVFLLQQLPLLHKTIVEKKVTTGSGYDSSAPMDSFMVLMEKYFTTREVTVPVVFACICWMKSVVALQGDAGLGRNVSLTFKHSTELMRNIETTVAKGNVRNAHKKSNNVLQLCADEIKRSTGHRYLSRANPLLAGLTMLDHHFKYLHMASEILLVTSRFRSFGHVYNALVKEGYLQHIPFVDDILEVYSEMIYAPSREAATRGSYYRSLLLSVDLRSTSVDAVCRGETLPAGNEKFKKRKVFHLSDVSETYQLMVKNDKSRLKHSSWAAILDGAANVCSKELFETRVLSRDLLKLNDELANVYFELCGELKAIAGSMSGQNQQQQKKMEDGVIMVLLQLLDGGETVEAADMCKKAAAVVRKTFATPPTAAADKYFTFPSQPDFVTQEYGSHSVMSSEEKDNREQMFSKLMKLLQTSNGPLARSTLRYLKLEIKKDRQLLGMTVPTLTRSGTIENGTNASDDSLCTLLHHAAAGSAHDAELVEWMIQMGALAIQPTLHCRKDPPQNEVTCSQVLLPNDMAVHGAAIAGYEDIVQIILEADTFVDLNTPTLHTRETLAHLAVKHGHRSLFNTLVWFGADLLVTDRRGRRVCDMTTDADWARDIAAYTGSTFNSVGKRENYLQENERRRKLAAVNCDEQGTSVLERTSPRSDEEAKFV</sequence>
<dbReference type="AlphaFoldDB" id="A0A8T1GJ26"/>
<dbReference type="SUPFAM" id="SSF48403">
    <property type="entry name" value="Ankyrin repeat"/>
    <property type="match status" value="1"/>
</dbReference>
<dbReference type="Gene3D" id="1.25.40.20">
    <property type="entry name" value="Ankyrin repeat-containing domain"/>
    <property type="match status" value="1"/>
</dbReference>
<organism evidence="3 4">
    <name type="scientific">Phytophthora cactorum</name>
    <dbReference type="NCBI Taxonomy" id="29920"/>
    <lineage>
        <taxon>Eukaryota</taxon>
        <taxon>Sar</taxon>
        <taxon>Stramenopiles</taxon>
        <taxon>Oomycota</taxon>
        <taxon>Peronosporomycetes</taxon>
        <taxon>Peronosporales</taxon>
        <taxon>Peronosporaceae</taxon>
        <taxon>Phytophthora</taxon>
    </lineage>
</organism>
<evidence type="ECO:0000256" key="1">
    <source>
        <dbReference type="PROSITE-ProRule" id="PRU00023"/>
    </source>
</evidence>
<dbReference type="PROSITE" id="PS50088">
    <property type="entry name" value="ANK_REPEAT"/>
    <property type="match status" value="1"/>
</dbReference>
<proteinExistence type="predicted"/>
<dbReference type="PANTHER" id="PTHR38795:SF1">
    <property type="entry name" value="DUF6604 DOMAIN-CONTAINING PROTEIN"/>
    <property type="match status" value="1"/>
</dbReference>
<dbReference type="Proteomes" id="UP000697107">
    <property type="component" value="Unassembled WGS sequence"/>
</dbReference>
<feature type="repeat" description="ANK" evidence="1">
    <location>
        <begin position="889"/>
        <end position="921"/>
    </location>
</feature>
<evidence type="ECO:0000259" key="2">
    <source>
        <dbReference type="Pfam" id="PF20253"/>
    </source>
</evidence>
<protein>
    <recommendedName>
        <fullName evidence="2">DUF6604 domain-containing protein</fullName>
    </recommendedName>
</protein>
<dbReference type="InterPro" id="IPR036770">
    <property type="entry name" value="Ankyrin_rpt-contain_sf"/>
</dbReference>
<comment type="caution">
    <text evidence="3">The sequence shown here is derived from an EMBL/GenBank/DDBJ whole genome shotgun (WGS) entry which is preliminary data.</text>
</comment>
<keyword evidence="1" id="KW-0040">ANK repeat</keyword>
<dbReference type="InterPro" id="IPR002110">
    <property type="entry name" value="Ankyrin_rpt"/>
</dbReference>
<dbReference type="Pfam" id="PF20253">
    <property type="entry name" value="DUF6604"/>
    <property type="match status" value="1"/>
</dbReference>
<gene>
    <name evidence="3" type="ORF">PC118_g1593</name>
</gene>
<dbReference type="EMBL" id="RCML01000021">
    <property type="protein sequence ID" value="KAG2997905.1"/>
    <property type="molecule type" value="Genomic_DNA"/>
</dbReference>
<dbReference type="SMART" id="SM00248">
    <property type="entry name" value="ANK"/>
    <property type="match status" value="3"/>
</dbReference>
<dbReference type="InterPro" id="IPR046539">
    <property type="entry name" value="DUF6604"/>
</dbReference>
<evidence type="ECO:0000313" key="3">
    <source>
        <dbReference type="EMBL" id="KAG2997905.1"/>
    </source>
</evidence>
<reference evidence="3" key="1">
    <citation type="submission" date="2018-10" db="EMBL/GenBank/DDBJ databases">
        <title>Effector identification in a new, highly contiguous assembly of the strawberry crown rot pathogen Phytophthora cactorum.</title>
        <authorList>
            <person name="Armitage A.D."/>
            <person name="Nellist C.F."/>
            <person name="Bates H."/>
            <person name="Vickerstaff R.J."/>
            <person name="Harrison R.J."/>
        </authorList>
    </citation>
    <scope>NUCLEOTIDE SEQUENCE</scope>
    <source>
        <strain evidence="3">P415</strain>
    </source>
</reference>
<dbReference type="VEuPathDB" id="FungiDB:PC110_g19840"/>
<accession>A0A8T1GJ26</accession>
<evidence type="ECO:0000313" key="4">
    <source>
        <dbReference type="Proteomes" id="UP000697107"/>
    </source>
</evidence>
<feature type="domain" description="DUF6604" evidence="2">
    <location>
        <begin position="11"/>
        <end position="226"/>
    </location>
</feature>
<name>A0A8T1GJ26_9STRA</name>